<accession>A0A1B8GIW0</accession>
<feature type="compositionally biased region" description="Polar residues" evidence="1">
    <location>
        <begin position="249"/>
        <end position="273"/>
    </location>
</feature>
<evidence type="ECO:0000313" key="3">
    <source>
        <dbReference type="Proteomes" id="UP000091956"/>
    </source>
</evidence>
<dbReference type="RefSeq" id="XP_018129516.2">
    <property type="nucleotide sequence ID" value="XM_018275974.2"/>
</dbReference>
<dbReference type="Proteomes" id="UP000091956">
    <property type="component" value="Unassembled WGS sequence"/>
</dbReference>
<name>A0A1B8GIW0_9PEZI</name>
<feature type="region of interest" description="Disordered" evidence="1">
    <location>
        <begin position="97"/>
        <end position="203"/>
    </location>
</feature>
<keyword evidence="3" id="KW-1185">Reference proteome</keyword>
<feature type="region of interest" description="Disordered" evidence="1">
    <location>
        <begin position="296"/>
        <end position="319"/>
    </location>
</feature>
<dbReference type="EMBL" id="KV460233">
    <property type="protein sequence ID" value="OBT95783.2"/>
    <property type="molecule type" value="Genomic_DNA"/>
</dbReference>
<dbReference type="GeneID" id="28839915"/>
<feature type="compositionally biased region" description="Polar residues" evidence="1">
    <location>
        <begin position="97"/>
        <end position="113"/>
    </location>
</feature>
<protein>
    <submittedName>
        <fullName evidence="2">Uncharacterized protein</fullName>
    </submittedName>
</protein>
<organism evidence="2 3">
    <name type="scientific">Pseudogymnoascus verrucosus</name>
    <dbReference type="NCBI Taxonomy" id="342668"/>
    <lineage>
        <taxon>Eukaryota</taxon>
        <taxon>Fungi</taxon>
        <taxon>Dikarya</taxon>
        <taxon>Ascomycota</taxon>
        <taxon>Pezizomycotina</taxon>
        <taxon>Leotiomycetes</taxon>
        <taxon>Thelebolales</taxon>
        <taxon>Thelebolaceae</taxon>
        <taxon>Pseudogymnoascus</taxon>
    </lineage>
</organism>
<proteinExistence type="predicted"/>
<feature type="region of interest" description="Disordered" evidence="1">
    <location>
        <begin position="249"/>
        <end position="284"/>
    </location>
</feature>
<dbReference type="AlphaFoldDB" id="A0A1B8GIW0"/>
<feature type="compositionally biased region" description="Basic and acidic residues" evidence="1">
    <location>
        <begin position="157"/>
        <end position="166"/>
    </location>
</feature>
<feature type="compositionally biased region" description="Low complexity" evidence="1">
    <location>
        <begin position="167"/>
        <end position="179"/>
    </location>
</feature>
<reference evidence="3" key="2">
    <citation type="journal article" date="2018" name="Nat. Commun.">
        <title>Extreme sensitivity to ultraviolet light in the fungal pathogen causing white-nose syndrome of bats.</title>
        <authorList>
            <person name="Palmer J.M."/>
            <person name="Drees K.P."/>
            <person name="Foster J.T."/>
            <person name="Lindner D.L."/>
        </authorList>
    </citation>
    <scope>NUCLEOTIDE SEQUENCE [LARGE SCALE GENOMIC DNA]</scope>
    <source>
        <strain evidence="3">UAMH 10579</strain>
    </source>
</reference>
<feature type="region of interest" description="Disordered" evidence="1">
    <location>
        <begin position="417"/>
        <end position="457"/>
    </location>
</feature>
<evidence type="ECO:0000256" key="1">
    <source>
        <dbReference type="SAM" id="MobiDB-lite"/>
    </source>
</evidence>
<sequence>MMDDPRSNLRMHDIASHLPLMGGLEIGLPPEQQPYMERIPPYFVNKELPPIPKFAPEPVLLPPPTLAPPIPPYNPLRFSRVRSNGFPIRDTVLSPPLGSTSSEISLSRVPSLSHSRHVKSPKTLRLLGSPTLSIKTPTHGETDKVRQLTGYDLASPVERRHDRKPSTDSASTSSSCYSDPEIHLRSGRESQGPGGYIGLHHSPNVERHYTHNKTYSASAPGTQRRVSKRYSKITLDDLLQRQCARFQHDTLSPTSSRVHSPNYSTAQSLNSTPETPPFSDAPHASEFTLPLRIRPSQSNEEPASRFSDASTPPVSPTTRFSAGIRDSVLSIAAHAPFGHTRAVSRLLERRGDKNASEELFIAEESSGSEDEAMMGGTLQKLVGRKRDADYDAGIEGSGKRWRGGGLMRKISDAVFPRRPIHSPKSDEKSGSGLGIVIPDHRRKVDGPDTPMPAIGNGKGWVEGILSREASMRRRQSVRGAIGRAAESRWVVGGDERRERRRERLKGQIKVIGLMEVQEDEEMAELRI</sequence>
<evidence type="ECO:0000313" key="2">
    <source>
        <dbReference type="EMBL" id="OBT95783.2"/>
    </source>
</evidence>
<gene>
    <name evidence="2" type="ORF">VE01_06529</name>
</gene>
<reference evidence="2 3" key="1">
    <citation type="submission" date="2016-03" db="EMBL/GenBank/DDBJ databases">
        <title>Comparative genomics of Pseudogymnoascus destructans, the fungus causing white-nose syndrome of bats.</title>
        <authorList>
            <person name="Palmer J.M."/>
            <person name="Drees K.P."/>
            <person name="Foster J.T."/>
            <person name="Lindner D.L."/>
        </authorList>
    </citation>
    <scope>NUCLEOTIDE SEQUENCE [LARGE SCALE GENOMIC DNA]</scope>
    <source>
        <strain evidence="2 3">UAMH 10579</strain>
    </source>
</reference>